<evidence type="ECO:0000256" key="2">
    <source>
        <dbReference type="ARBA" id="ARBA00022980"/>
    </source>
</evidence>
<dbReference type="OrthoDB" id="9803965at2"/>
<dbReference type="GO" id="GO:0003735">
    <property type="term" value="F:structural constituent of ribosome"/>
    <property type="evidence" value="ECO:0007669"/>
    <property type="project" value="InterPro"/>
</dbReference>
<dbReference type="InterPro" id="IPR000754">
    <property type="entry name" value="Ribosomal_uS9"/>
</dbReference>
<sequence length="128" mass="14474">MEVVNTIGRRKTAVARIYVSEGKGNITINKRELKEYFPAETLQYIAMQPLNLLAVAEKYDIKANLDGGGPKGQAEAFRLAVTRALMEIDPESRPQLKAAGFVTRDPREVERKKPGQPKARKRFQFSKR</sequence>
<dbReference type="FunFam" id="3.30.230.10:FF:000001">
    <property type="entry name" value="30S ribosomal protein S9"/>
    <property type="match status" value="1"/>
</dbReference>
<dbReference type="EMBL" id="JRHC01000004">
    <property type="protein sequence ID" value="KJF43182.1"/>
    <property type="molecule type" value="Genomic_DNA"/>
</dbReference>
<feature type="region of interest" description="Disordered" evidence="7">
    <location>
        <begin position="96"/>
        <end position="128"/>
    </location>
</feature>
<keyword evidence="2 5" id="KW-0689">Ribosomal protein</keyword>
<keyword evidence="3 5" id="KW-0687">Ribonucleoprotein</keyword>
<dbReference type="InterPro" id="IPR020574">
    <property type="entry name" value="Ribosomal_uS9_CS"/>
</dbReference>
<dbReference type="GO" id="GO:0022627">
    <property type="term" value="C:cytosolic small ribosomal subunit"/>
    <property type="evidence" value="ECO:0007669"/>
    <property type="project" value="TreeGrafter"/>
</dbReference>
<comment type="similarity">
    <text evidence="1 5 6">Belongs to the universal ribosomal protein uS9 family.</text>
</comment>
<dbReference type="PANTHER" id="PTHR21569">
    <property type="entry name" value="RIBOSOMAL PROTEIN S9"/>
    <property type="match status" value="1"/>
</dbReference>
<keyword evidence="9" id="KW-1185">Reference proteome</keyword>
<dbReference type="Proteomes" id="UP000032544">
    <property type="component" value="Unassembled WGS sequence"/>
</dbReference>
<feature type="compositionally biased region" description="Basic and acidic residues" evidence="7">
    <location>
        <begin position="104"/>
        <end position="113"/>
    </location>
</feature>
<feature type="compositionally biased region" description="Basic residues" evidence="7">
    <location>
        <begin position="114"/>
        <end position="128"/>
    </location>
</feature>
<dbReference type="SUPFAM" id="SSF54211">
    <property type="entry name" value="Ribosomal protein S5 domain 2-like"/>
    <property type="match status" value="1"/>
</dbReference>
<evidence type="ECO:0000256" key="3">
    <source>
        <dbReference type="ARBA" id="ARBA00023274"/>
    </source>
</evidence>
<evidence type="ECO:0000256" key="5">
    <source>
        <dbReference type="HAMAP-Rule" id="MF_00532"/>
    </source>
</evidence>
<dbReference type="Pfam" id="PF00380">
    <property type="entry name" value="Ribosomal_S9"/>
    <property type="match status" value="1"/>
</dbReference>
<evidence type="ECO:0000313" key="9">
    <source>
        <dbReference type="Proteomes" id="UP000032544"/>
    </source>
</evidence>
<comment type="caution">
    <text evidence="8">The sequence shown here is derived from an EMBL/GenBank/DDBJ whole genome shotgun (WGS) entry which is preliminary data.</text>
</comment>
<evidence type="ECO:0000256" key="1">
    <source>
        <dbReference type="ARBA" id="ARBA00005251"/>
    </source>
</evidence>
<gene>
    <name evidence="5" type="primary">rpsI</name>
    <name evidence="8" type="ORF">LH29_17605</name>
</gene>
<dbReference type="NCBIfam" id="NF001099">
    <property type="entry name" value="PRK00132.1"/>
    <property type="match status" value="1"/>
</dbReference>
<dbReference type="InterPro" id="IPR023035">
    <property type="entry name" value="Ribosomal_uS9_bac/plastid"/>
</dbReference>
<dbReference type="GO" id="GO:0006412">
    <property type="term" value="P:translation"/>
    <property type="evidence" value="ECO:0007669"/>
    <property type="project" value="UniProtKB-UniRule"/>
</dbReference>
<name>A0A0D8J8H6_9BACT</name>
<dbReference type="PANTHER" id="PTHR21569:SF1">
    <property type="entry name" value="SMALL RIBOSOMAL SUBUNIT PROTEIN US9M"/>
    <property type="match status" value="1"/>
</dbReference>
<dbReference type="Gene3D" id="3.30.230.10">
    <property type="match status" value="1"/>
</dbReference>
<dbReference type="STRING" id="1544798.LH29_17605"/>
<organism evidence="8 9">
    <name type="scientific">Draconibacterium sediminis</name>
    <dbReference type="NCBI Taxonomy" id="1544798"/>
    <lineage>
        <taxon>Bacteria</taxon>
        <taxon>Pseudomonadati</taxon>
        <taxon>Bacteroidota</taxon>
        <taxon>Bacteroidia</taxon>
        <taxon>Marinilabiliales</taxon>
        <taxon>Prolixibacteraceae</taxon>
        <taxon>Draconibacterium</taxon>
    </lineage>
</organism>
<accession>A0A0D8J8H6</accession>
<reference evidence="8 9" key="1">
    <citation type="submission" date="2014-09" db="EMBL/GenBank/DDBJ databases">
        <title>Draft Genome Sequence of Draconibacterium sp. JN14CK-3.</title>
        <authorList>
            <person name="Dong C."/>
            <person name="Lai Q."/>
            <person name="Shao Z."/>
        </authorList>
    </citation>
    <scope>NUCLEOTIDE SEQUENCE [LARGE SCALE GENOMIC DNA]</scope>
    <source>
        <strain evidence="8 9">JN14CK-3</strain>
    </source>
</reference>
<dbReference type="InterPro" id="IPR014721">
    <property type="entry name" value="Ribsml_uS5_D2-typ_fold_subgr"/>
</dbReference>
<protein>
    <recommendedName>
        <fullName evidence="4 5">Small ribosomal subunit protein uS9</fullName>
    </recommendedName>
</protein>
<dbReference type="GO" id="GO:0003723">
    <property type="term" value="F:RNA binding"/>
    <property type="evidence" value="ECO:0007669"/>
    <property type="project" value="TreeGrafter"/>
</dbReference>
<proteinExistence type="inferred from homology"/>
<evidence type="ECO:0000256" key="6">
    <source>
        <dbReference type="RuleBase" id="RU003815"/>
    </source>
</evidence>
<dbReference type="HAMAP" id="MF_00532_B">
    <property type="entry name" value="Ribosomal_uS9_B"/>
    <property type="match status" value="1"/>
</dbReference>
<dbReference type="PROSITE" id="PS00360">
    <property type="entry name" value="RIBOSOMAL_S9"/>
    <property type="match status" value="1"/>
</dbReference>
<evidence type="ECO:0000256" key="7">
    <source>
        <dbReference type="SAM" id="MobiDB-lite"/>
    </source>
</evidence>
<dbReference type="PATRIC" id="fig|1544798.3.peg.3688"/>
<dbReference type="InterPro" id="IPR020568">
    <property type="entry name" value="Ribosomal_Su5_D2-typ_SF"/>
</dbReference>
<dbReference type="RefSeq" id="WP_045031860.1">
    <property type="nucleotide sequence ID" value="NZ_CAJXKZ010000004.1"/>
</dbReference>
<evidence type="ECO:0000313" key="8">
    <source>
        <dbReference type="EMBL" id="KJF43182.1"/>
    </source>
</evidence>
<evidence type="ECO:0000256" key="4">
    <source>
        <dbReference type="ARBA" id="ARBA00035259"/>
    </source>
</evidence>
<dbReference type="AlphaFoldDB" id="A0A0D8J8H6"/>